<proteinExistence type="predicted"/>
<evidence type="ECO:0000313" key="3">
    <source>
        <dbReference type="EMBL" id="CAH1642477.1"/>
    </source>
</evidence>
<name>A0A9P0I9E5_SPOLI</name>
<evidence type="ECO:0000256" key="1">
    <source>
        <dbReference type="SAM" id="MobiDB-lite"/>
    </source>
</evidence>
<feature type="compositionally biased region" description="Basic residues" evidence="1">
    <location>
        <begin position="258"/>
        <end position="267"/>
    </location>
</feature>
<sequence>MILLATIVTILFVGDLDALNIFKNYQTISNYKDNDLAVYKNSEAIADSYELLGLIILDYNPISRRDNDVAAKTNLTKTESGEYEKYEDNGNEIEPRSKRRRKKKRYVNSNDNAKQKNENKQTLKILGDRKVRIVEQKLIELIKEKLKKPLNSEAKRKIQMFNEVQGRNKQNSGDKLSSSKSKIKEINKLNKDGVKSKIRLDDSKKESPKESVIEKNFKKTERYYNNENTEHLRKQKKEDKHKYFNVDTKERSEERPRQEKRKGKKQKKVETSSEAEILSKPKRFDVVGKGRSNEFDRNVKLKKKPHQSKDGTEEEEGKARGGKNKNECINESQTNIDKCVRACQRTHEDVCDLLTCSQKSLKALRIECSVSCKKVFPILC</sequence>
<evidence type="ECO:0000313" key="4">
    <source>
        <dbReference type="Proteomes" id="UP001153321"/>
    </source>
</evidence>
<feature type="compositionally biased region" description="Basic and acidic residues" evidence="1">
    <location>
        <begin position="224"/>
        <end position="257"/>
    </location>
</feature>
<feature type="compositionally biased region" description="Basic and acidic residues" evidence="1">
    <location>
        <begin position="82"/>
        <end position="96"/>
    </location>
</feature>
<reference evidence="3" key="1">
    <citation type="submission" date="2022-02" db="EMBL/GenBank/DDBJ databases">
        <authorList>
            <person name="King R."/>
        </authorList>
    </citation>
    <scope>NUCLEOTIDE SEQUENCE</scope>
</reference>
<organism evidence="3 4">
    <name type="scientific">Spodoptera littoralis</name>
    <name type="common">Egyptian cotton leafworm</name>
    <dbReference type="NCBI Taxonomy" id="7109"/>
    <lineage>
        <taxon>Eukaryota</taxon>
        <taxon>Metazoa</taxon>
        <taxon>Ecdysozoa</taxon>
        <taxon>Arthropoda</taxon>
        <taxon>Hexapoda</taxon>
        <taxon>Insecta</taxon>
        <taxon>Pterygota</taxon>
        <taxon>Neoptera</taxon>
        <taxon>Endopterygota</taxon>
        <taxon>Lepidoptera</taxon>
        <taxon>Glossata</taxon>
        <taxon>Ditrysia</taxon>
        <taxon>Noctuoidea</taxon>
        <taxon>Noctuidae</taxon>
        <taxon>Amphipyrinae</taxon>
        <taxon>Spodoptera</taxon>
    </lineage>
</organism>
<evidence type="ECO:0000256" key="2">
    <source>
        <dbReference type="SAM" id="SignalP"/>
    </source>
</evidence>
<feature type="compositionally biased region" description="Basic residues" evidence="1">
    <location>
        <begin position="97"/>
        <end position="106"/>
    </location>
</feature>
<feature type="compositionally biased region" description="Polar residues" evidence="1">
    <location>
        <begin position="165"/>
        <end position="174"/>
    </location>
</feature>
<keyword evidence="4" id="KW-1185">Reference proteome</keyword>
<feature type="chain" id="PRO_5040379263" evidence="2">
    <location>
        <begin position="19"/>
        <end position="380"/>
    </location>
</feature>
<feature type="compositionally biased region" description="Basic and acidic residues" evidence="1">
    <location>
        <begin position="277"/>
        <end position="299"/>
    </location>
</feature>
<feature type="region of interest" description="Disordered" evidence="1">
    <location>
        <begin position="224"/>
        <end position="327"/>
    </location>
</feature>
<dbReference type="Proteomes" id="UP001153321">
    <property type="component" value="Chromosome 27"/>
</dbReference>
<keyword evidence="2" id="KW-0732">Signal</keyword>
<feature type="signal peptide" evidence="2">
    <location>
        <begin position="1"/>
        <end position="18"/>
    </location>
</feature>
<feature type="region of interest" description="Disordered" evidence="1">
    <location>
        <begin position="82"/>
        <end position="122"/>
    </location>
</feature>
<protein>
    <submittedName>
        <fullName evidence="3">Uncharacterized protein</fullName>
    </submittedName>
</protein>
<accession>A0A9P0I9E5</accession>
<dbReference type="EMBL" id="LR824558">
    <property type="protein sequence ID" value="CAH1642477.1"/>
    <property type="molecule type" value="Genomic_DNA"/>
</dbReference>
<feature type="region of interest" description="Disordered" evidence="1">
    <location>
        <begin position="161"/>
        <end position="190"/>
    </location>
</feature>
<feature type="compositionally biased region" description="Basic and acidic residues" evidence="1">
    <location>
        <begin position="113"/>
        <end position="122"/>
    </location>
</feature>
<dbReference type="AlphaFoldDB" id="A0A9P0I9E5"/>
<gene>
    <name evidence="3" type="ORF">SPLIT_LOCUS7833</name>
</gene>